<dbReference type="VEuPathDB" id="FungiDB:H257_11324"/>
<dbReference type="AlphaFoldDB" id="W4G4Z2"/>
<gene>
    <name evidence="1" type="ORF">H257_11324</name>
</gene>
<evidence type="ECO:0000313" key="1">
    <source>
        <dbReference type="EMBL" id="ETV74008.1"/>
    </source>
</evidence>
<accession>W4G4Z2</accession>
<sequence>MYRFLAVDSLLHRAANEKLRTIPTKQHRSLRAVGHHLGVSHTTVRRLIKDKQIRVSANSLKPLLKPHNAHHINYCLEFVEHSNDVCKFNPMYSDVHLDRKWFWLDELTKTIYLGIDKEEPTRACHNTNFRTKVMFLCAVARPRLVGVPALRTSRNRQAGTIETKPISVTRDVYYDMVVNHVLPAIRRIWPPSLKGLPILLQHDNASAHNIHDAMFESSMEHFDAFSTTKQP</sequence>
<dbReference type="GeneID" id="20813320"/>
<evidence type="ECO:0008006" key="2">
    <source>
        <dbReference type="Google" id="ProtNLM"/>
    </source>
</evidence>
<dbReference type="InterPro" id="IPR036397">
    <property type="entry name" value="RNaseH_sf"/>
</dbReference>
<protein>
    <recommendedName>
        <fullName evidence="2">Transposase Tc1-like domain-containing protein</fullName>
    </recommendedName>
</protein>
<reference evidence="1" key="1">
    <citation type="submission" date="2013-12" db="EMBL/GenBank/DDBJ databases">
        <title>The Genome Sequence of Aphanomyces astaci APO3.</title>
        <authorList>
            <consortium name="The Broad Institute Genomics Platform"/>
            <person name="Russ C."/>
            <person name="Tyler B."/>
            <person name="van West P."/>
            <person name="Dieguez-Uribeondo J."/>
            <person name="Young S.K."/>
            <person name="Zeng Q."/>
            <person name="Gargeya S."/>
            <person name="Fitzgerald M."/>
            <person name="Abouelleil A."/>
            <person name="Alvarado L."/>
            <person name="Chapman S.B."/>
            <person name="Gainer-Dewar J."/>
            <person name="Goldberg J."/>
            <person name="Griggs A."/>
            <person name="Gujja S."/>
            <person name="Hansen M."/>
            <person name="Howarth C."/>
            <person name="Imamovic A."/>
            <person name="Ireland A."/>
            <person name="Larimer J."/>
            <person name="McCowan C."/>
            <person name="Murphy C."/>
            <person name="Pearson M."/>
            <person name="Poon T.W."/>
            <person name="Priest M."/>
            <person name="Roberts A."/>
            <person name="Saif S."/>
            <person name="Shea T."/>
            <person name="Sykes S."/>
            <person name="Wortman J."/>
            <person name="Nusbaum C."/>
            <person name="Birren B."/>
        </authorList>
    </citation>
    <scope>NUCLEOTIDE SEQUENCE [LARGE SCALE GENOMIC DNA]</scope>
    <source>
        <strain evidence="1">APO3</strain>
    </source>
</reference>
<dbReference type="Gene3D" id="3.30.420.10">
    <property type="entry name" value="Ribonuclease H-like superfamily/Ribonuclease H"/>
    <property type="match status" value="1"/>
</dbReference>
<dbReference type="PANTHER" id="PTHR47169">
    <property type="entry name" value="OS01G0541250 PROTEIN"/>
    <property type="match status" value="1"/>
</dbReference>
<dbReference type="RefSeq" id="XP_009836521.1">
    <property type="nucleotide sequence ID" value="XM_009838219.1"/>
</dbReference>
<organism evidence="1">
    <name type="scientific">Aphanomyces astaci</name>
    <name type="common">Crayfish plague agent</name>
    <dbReference type="NCBI Taxonomy" id="112090"/>
    <lineage>
        <taxon>Eukaryota</taxon>
        <taxon>Sar</taxon>
        <taxon>Stramenopiles</taxon>
        <taxon>Oomycota</taxon>
        <taxon>Saprolegniomycetes</taxon>
        <taxon>Saprolegniales</taxon>
        <taxon>Verrucalvaceae</taxon>
        <taxon>Aphanomyces</taxon>
    </lineage>
</organism>
<dbReference type="EMBL" id="KI913146">
    <property type="protein sequence ID" value="ETV74008.1"/>
    <property type="molecule type" value="Genomic_DNA"/>
</dbReference>
<name>W4G4Z2_APHAT</name>
<dbReference type="GO" id="GO:0003676">
    <property type="term" value="F:nucleic acid binding"/>
    <property type="evidence" value="ECO:0007669"/>
    <property type="project" value="InterPro"/>
</dbReference>
<proteinExistence type="predicted"/>